<evidence type="ECO:0000256" key="7">
    <source>
        <dbReference type="ARBA" id="ARBA00023136"/>
    </source>
</evidence>
<keyword evidence="11" id="KW-1185">Reference proteome</keyword>
<evidence type="ECO:0000256" key="1">
    <source>
        <dbReference type="ARBA" id="ARBA00004429"/>
    </source>
</evidence>
<evidence type="ECO:0000256" key="3">
    <source>
        <dbReference type="ARBA" id="ARBA00022475"/>
    </source>
</evidence>
<keyword evidence="3" id="KW-1003">Cell membrane</keyword>
<keyword evidence="5 8" id="KW-0812">Transmembrane</keyword>
<accession>A0A8J2ZCH3</accession>
<evidence type="ECO:0000313" key="10">
    <source>
        <dbReference type="EMBL" id="GGG37410.1"/>
    </source>
</evidence>
<reference evidence="10 11" key="1">
    <citation type="journal article" date="2014" name="Int. J. Syst. Evol. Microbiol.">
        <title>Complete genome sequence of Corynebacterium casei LMG S-19264T (=DSM 44701T), isolated from a smear-ripened cheese.</title>
        <authorList>
            <consortium name="US DOE Joint Genome Institute (JGI-PGF)"/>
            <person name="Walter F."/>
            <person name="Albersmeier A."/>
            <person name="Kalinowski J."/>
            <person name="Ruckert C."/>
        </authorList>
    </citation>
    <scope>NUCLEOTIDE SEQUENCE [LARGE SCALE GENOMIC DNA]</scope>
    <source>
        <strain evidence="10 11">CGMCC 1.16330</strain>
    </source>
</reference>
<feature type="transmembrane region" description="Helical" evidence="8">
    <location>
        <begin position="448"/>
        <end position="470"/>
    </location>
</feature>
<feature type="transmembrane region" description="Helical" evidence="8">
    <location>
        <begin position="278"/>
        <end position="295"/>
    </location>
</feature>
<dbReference type="InterPro" id="IPR035906">
    <property type="entry name" value="MetI-like_sf"/>
</dbReference>
<dbReference type="Pfam" id="PF00528">
    <property type="entry name" value="BPD_transp_1"/>
    <property type="match status" value="1"/>
</dbReference>
<name>A0A8J2ZCH3_9PROT</name>
<evidence type="ECO:0000313" key="11">
    <source>
        <dbReference type="Proteomes" id="UP000597507"/>
    </source>
</evidence>
<keyword evidence="4" id="KW-0997">Cell inner membrane</keyword>
<feature type="transmembrane region" description="Helical" evidence="8">
    <location>
        <begin position="325"/>
        <end position="351"/>
    </location>
</feature>
<dbReference type="EMBL" id="BMKS01000007">
    <property type="protein sequence ID" value="GGG37410.1"/>
    <property type="molecule type" value="Genomic_DNA"/>
</dbReference>
<feature type="transmembrane region" description="Helical" evidence="8">
    <location>
        <begin position="172"/>
        <end position="193"/>
    </location>
</feature>
<dbReference type="PANTHER" id="PTHR43357:SF4">
    <property type="entry name" value="INNER MEMBRANE ABC TRANSPORTER PERMEASE PROTEIN YDCV"/>
    <property type="match status" value="1"/>
</dbReference>
<proteinExistence type="inferred from homology"/>
<sequence>MSSSTAAAAPKAAAARGGETPANALLRRIRYVEPATLLWVALIGVLAFLVVWPVAELFLSSVRSERTGAFTLSNYAAAYGRQRYVDALLNSLALGTVSALISAALALPMAWACSRTDMPGRGFAWLTVLAAFIIPPYLGAIGWILLAGPNSGWINQAWTTLTGSEGSIVNVYTFWGLAFVIALNAYPFIFIFAKSGLDLVSSEMEDAANILGAGTWLTTLRVTLPLVWPAILAGVILVFLETIALFGTPAIIGIPARINVVTTQLWQFFEAPVRAEVAAAYAMPLLLITAFLILVQKLMLGRKGYVSQTGKGGERRLIPLGPWRWVLLGWCGFVCLISVAAPMIALVQASFAKAWGRGFSLGNLTLGNYAYLLFGHDAAWGAIVNTFVFSAASATLAMIVALAIAYIVKRGVVPFGSVLAFLCMAPFVIPGIVMAIGFYAAYAGPPLLLYGTMTMMILAFTTRFLPIAYANGAAGMQMIHPEMEEAVRILGGGRLTAIRAVVAPLLKRALLGGWLLVFILATRELSAAIFLVGPETRTISVLLYDLSEEGNFEVLSALGGILLVITLAFVGIGMRLIGRDFMLRRE</sequence>
<evidence type="ECO:0000256" key="4">
    <source>
        <dbReference type="ARBA" id="ARBA00022519"/>
    </source>
</evidence>
<gene>
    <name evidence="10" type="ORF">GCM10010964_26590</name>
</gene>
<feature type="transmembrane region" description="Helical" evidence="8">
    <location>
        <begin position="36"/>
        <end position="55"/>
    </location>
</feature>
<protein>
    <submittedName>
        <fullName evidence="10">ABC transporter substrate-binding protein</fullName>
    </submittedName>
</protein>
<dbReference type="RefSeq" id="WP_188900965.1">
    <property type="nucleotide sequence ID" value="NZ_BMKS01000007.1"/>
</dbReference>
<evidence type="ECO:0000256" key="2">
    <source>
        <dbReference type="ARBA" id="ARBA00022448"/>
    </source>
</evidence>
<evidence type="ECO:0000256" key="8">
    <source>
        <dbReference type="RuleBase" id="RU363032"/>
    </source>
</evidence>
<feature type="transmembrane region" description="Helical" evidence="8">
    <location>
        <begin position="419"/>
        <end position="442"/>
    </location>
</feature>
<keyword evidence="7 8" id="KW-0472">Membrane</keyword>
<feature type="transmembrane region" description="Helical" evidence="8">
    <location>
        <begin position="123"/>
        <end position="146"/>
    </location>
</feature>
<dbReference type="Proteomes" id="UP000597507">
    <property type="component" value="Unassembled WGS sequence"/>
</dbReference>
<evidence type="ECO:0000256" key="5">
    <source>
        <dbReference type="ARBA" id="ARBA00022692"/>
    </source>
</evidence>
<feature type="transmembrane region" description="Helical" evidence="8">
    <location>
        <begin position="92"/>
        <end position="111"/>
    </location>
</feature>
<feature type="transmembrane region" description="Helical" evidence="8">
    <location>
        <begin position="378"/>
        <end position="407"/>
    </location>
</feature>
<keyword evidence="6 8" id="KW-1133">Transmembrane helix</keyword>
<feature type="transmembrane region" description="Helical" evidence="8">
    <location>
        <begin position="509"/>
        <end position="534"/>
    </location>
</feature>
<evidence type="ECO:0000259" key="9">
    <source>
        <dbReference type="PROSITE" id="PS50928"/>
    </source>
</evidence>
<dbReference type="CDD" id="cd06261">
    <property type="entry name" value="TM_PBP2"/>
    <property type="match status" value="2"/>
</dbReference>
<comment type="caution">
    <text evidence="10">The sequence shown here is derived from an EMBL/GenBank/DDBJ whole genome shotgun (WGS) entry which is preliminary data.</text>
</comment>
<feature type="domain" description="ABC transmembrane type-1" evidence="9">
    <location>
        <begin position="383"/>
        <end position="573"/>
    </location>
</feature>
<organism evidence="10 11">
    <name type="scientific">Caldovatus sediminis</name>
    <dbReference type="NCBI Taxonomy" id="2041189"/>
    <lineage>
        <taxon>Bacteria</taxon>
        <taxon>Pseudomonadati</taxon>
        <taxon>Pseudomonadota</taxon>
        <taxon>Alphaproteobacteria</taxon>
        <taxon>Acetobacterales</taxon>
        <taxon>Roseomonadaceae</taxon>
        <taxon>Caldovatus</taxon>
    </lineage>
</organism>
<feature type="transmembrane region" description="Helical" evidence="8">
    <location>
        <begin position="226"/>
        <end position="258"/>
    </location>
</feature>
<comment type="similarity">
    <text evidence="8">Belongs to the binding-protein-dependent transport system permease family.</text>
</comment>
<feature type="domain" description="ABC transmembrane type-1" evidence="9">
    <location>
        <begin position="88"/>
        <end position="296"/>
    </location>
</feature>
<comment type="subcellular location">
    <subcellularLocation>
        <location evidence="1">Cell inner membrane</location>
        <topology evidence="1">Multi-pass membrane protein</topology>
    </subcellularLocation>
    <subcellularLocation>
        <location evidence="8">Cell membrane</location>
        <topology evidence="8">Multi-pass membrane protein</topology>
    </subcellularLocation>
</comment>
<dbReference type="Gene3D" id="1.10.3720.10">
    <property type="entry name" value="MetI-like"/>
    <property type="match status" value="2"/>
</dbReference>
<keyword evidence="2 8" id="KW-0813">Transport</keyword>
<feature type="transmembrane region" description="Helical" evidence="8">
    <location>
        <begin position="554"/>
        <end position="577"/>
    </location>
</feature>
<dbReference type="GO" id="GO:0055085">
    <property type="term" value="P:transmembrane transport"/>
    <property type="evidence" value="ECO:0007669"/>
    <property type="project" value="InterPro"/>
</dbReference>
<dbReference type="PANTHER" id="PTHR43357">
    <property type="entry name" value="INNER MEMBRANE ABC TRANSPORTER PERMEASE PROTEIN YDCV"/>
    <property type="match status" value="1"/>
</dbReference>
<dbReference type="PROSITE" id="PS50928">
    <property type="entry name" value="ABC_TM1"/>
    <property type="match status" value="2"/>
</dbReference>
<dbReference type="SUPFAM" id="SSF161098">
    <property type="entry name" value="MetI-like"/>
    <property type="match status" value="2"/>
</dbReference>
<evidence type="ECO:0000256" key="6">
    <source>
        <dbReference type="ARBA" id="ARBA00022989"/>
    </source>
</evidence>
<dbReference type="GO" id="GO:0005886">
    <property type="term" value="C:plasma membrane"/>
    <property type="evidence" value="ECO:0007669"/>
    <property type="project" value="UniProtKB-SubCell"/>
</dbReference>
<dbReference type="InterPro" id="IPR000515">
    <property type="entry name" value="MetI-like"/>
</dbReference>
<dbReference type="AlphaFoldDB" id="A0A8J2ZCH3"/>